<evidence type="ECO:0000313" key="2">
    <source>
        <dbReference type="Proteomes" id="UP001176940"/>
    </source>
</evidence>
<name>A0ABN9MG60_9NEOB</name>
<proteinExistence type="predicted"/>
<evidence type="ECO:0000313" key="1">
    <source>
        <dbReference type="EMBL" id="CAJ0965780.1"/>
    </source>
</evidence>
<comment type="caution">
    <text evidence="1">The sequence shown here is derived from an EMBL/GenBank/DDBJ whole genome shotgun (WGS) entry which is preliminary data.</text>
</comment>
<reference evidence="1" key="1">
    <citation type="submission" date="2023-07" db="EMBL/GenBank/DDBJ databases">
        <authorList>
            <person name="Stuckert A."/>
        </authorList>
    </citation>
    <scope>NUCLEOTIDE SEQUENCE</scope>
</reference>
<keyword evidence="2" id="KW-1185">Reference proteome</keyword>
<sequence>MADYCFLRYSEHTQLQTQQRAVQESIQVKLNEFEQWITQYQAAFSNLEATKLAGLLQEISSQMDLGPPSYVPATAFLQNAGQAHLITQCEQYEAEMGTLMQQRRSVLRGCWSTCTTTPLSHFCTPNLCFSETQNGAVEDLDGRTDLQHDNGALSRNLHKVSNDVGYLRYWLLILNSRSFWPEKERIRPDVLNETSVLESHNLFPPDLIANRIERR</sequence>
<accession>A0ABN9MG60</accession>
<organism evidence="1 2">
    <name type="scientific">Ranitomeya imitator</name>
    <name type="common">mimic poison frog</name>
    <dbReference type="NCBI Taxonomy" id="111125"/>
    <lineage>
        <taxon>Eukaryota</taxon>
        <taxon>Metazoa</taxon>
        <taxon>Chordata</taxon>
        <taxon>Craniata</taxon>
        <taxon>Vertebrata</taxon>
        <taxon>Euteleostomi</taxon>
        <taxon>Amphibia</taxon>
        <taxon>Batrachia</taxon>
        <taxon>Anura</taxon>
        <taxon>Neobatrachia</taxon>
        <taxon>Hyloidea</taxon>
        <taxon>Dendrobatidae</taxon>
        <taxon>Dendrobatinae</taxon>
        <taxon>Ranitomeya</taxon>
    </lineage>
</organism>
<gene>
    <name evidence="1" type="ORF">RIMI_LOCUS20622767</name>
</gene>
<dbReference type="EMBL" id="CAUEEQ010069610">
    <property type="protein sequence ID" value="CAJ0965780.1"/>
    <property type="molecule type" value="Genomic_DNA"/>
</dbReference>
<protein>
    <submittedName>
        <fullName evidence="1">Uncharacterized protein</fullName>
    </submittedName>
</protein>
<dbReference type="Proteomes" id="UP001176940">
    <property type="component" value="Unassembled WGS sequence"/>
</dbReference>